<dbReference type="InterPro" id="IPR036770">
    <property type="entry name" value="Ankyrin_rpt-contain_sf"/>
</dbReference>
<protein>
    <recommendedName>
        <fullName evidence="3">Ankyrin repeat-containing protein</fullName>
    </recommendedName>
</protein>
<dbReference type="Gene3D" id="1.25.40.20">
    <property type="entry name" value="Ankyrin repeat-containing domain"/>
    <property type="match status" value="1"/>
</dbReference>
<dbReference type="GeneID" id="31358605"/>
<dbReference type="InParanoid" id="D3B3W1"/>
<dbReference type="SUPFAM" id="SSF48403">
    <property type="entry name" value="Ankyrin repeat"/>
    <property type="match status" value="1"/>
</dbReference>
<dbReference type="AlphaFoldDB" id="D3B3W1"/>
<dbReference type="PANTHER" id="PTHR46586">
    <property type="entry name" value="ANKYRIN REPEAT-CONTAINING PROTEIN"/>
    <property type="match status" value="1"/>
</dbReference>
<dbReference type="RefSeq" id="XP_020436126.1">
    <property type="nucleotide sequence ID" value="XM_020574054.1"/>
</dbReference>
<dbReference type="InterPro" id="IPR052050">
    <property type="entry name" value="SecEffector_AnkRepeat"/>
</dbReference>
<evidence type="ECO:0000313" key="2">
    <source>
        <dbReference type="Proteomes" id="UP000001396"/>
    </source>
</evidence>
<dbReference type="PANTHER" id="PTHR46586:SF3">
    <property type="entry name" value="ANKYRIN REPEAT-CONTAINING PROTEIN"/>
    <property type="match status" value="1"/>
</dbReference>
<sequence length="691" mass="80155">MRFGFYYFTINREIDDALWLTETRCFDIIRDKIKLDASEVIDNQYPLFYWPARALSILLEEKQYDIIHSLLDNRSRTSLKYCFFNAEVVDAAIRHDAPLTLLDKIGQHFIYSITYRAYLTAAEIGRVDVLQWMRTNRKEIELPLSTADIAASNGRLNVMRYLNECNATFTSNTLDCAIKAGHRVIIDYLVNNRTEGMISDDTIDLLAKNKEYHELITILINKKELNAKYSLKAFRRAVKHGNLKLLKLLFENSNVGIGNIPEQIDVAMVDALKTSIKYSIRECFVYILEQNDRYKTQAKQLVNDYKVPFKCHSTDSNEIEFYKYLKSQSYTMDRAIMMNVASIGNVKLMENVLKDMGGPIFDGGNRLDKQEMEWIITWAIRSGNTDMVLYLYDRFSKDHLQYMVSGIMLGISKDVTQFLFQTYKDLTKSTFLMPAFYYGCLDIVKYCFKKTGYHSDKVNHYLQLAVDNNQFEVFQYVVELLNIKVGYTLLVGTLSKKNSCKLIEFAHRNLYYKGLDIVMIPRYHTAIQTTYLIGKVRSEIMGTHQKTQKETISITVSCIKNLTHLKLLGSEWFGTAINCNVQIDDFTFDILVKSNRLDEIVYLFEEMKPPADDVVQTSMWESLFLGHAELSNFIIDYLLAKYHPIFPTAIYNDLMRIVNSLSSSNDTKLHHQLYHQIKSRLSSDDIISILN</sequence>
<dbReference type="EMBL" id="ADBJ01000010">
    <property type="protein sequence ID" value="EFA84009.1"/>
    <property type="molecule type" value="Genomic_DNA"/>
</dbReference>
<keyword evidence="2" id="KW-1185">Reference proteome</keyword>
<name>D3B3W1_HETP5</name>
<reference evidence="1 2" key="1">
    <citation type="journal article" date="2011" name="Genome Res.">
        <title>Phylogeny-wide analysis of social amoeba genomes highlights ancient origins for complex intercellular communication.</title>
        <authorList>
            <person name="Heidel A.J."/>
            <person name="Lawal H.M."/>
            <person name="Felder M."/>
            <person name="Schilde C."/>
            <person name="Helps N.R."/>
            <person name="Tunggal B."/>
            <person name="Rivero F."/>
            <person name="John U."/>
            <person name="Schleicher M."/>
            <person name="Eichinger L."/>
            <person name="Platzer M."/>
            <person name="Noegel A.A."/>
            <person name="Schaap P."/>
            <person name="Gloeckner G."/>
        </authorList>
    </citation>
    <scope>NUCLEOTIDE SEQUENCE [LARGE SCALE GENOMIC DNA]</scope>
    <source>
        <strain evidence="2">ATCC 26659 / Pp 5 / PN500</strain>
    </source>
</reference>
<proteinExistence type="predicted"/>
<organism evidence="1 2">
    <name type="scientific">Heterostelium pallidum (strain ATCC 26659 / Pp 5 / PN500)</name>
    <name type="common">Cellular slime mold</name>
    <name type="synonym">Polysphondylium pallidum</name>
    <dbReference type="NCBI Taxonomy" id="670386"/>
    <lineage>
        <taxon>Eukaryota</taxon>
        <taxon>Amoebozoa</taxon>
        <taxon>Evosea</taxon>
        <taxon>Eumycetozoa</taxon>
        <taxon>Dictyostelia</taxon>
        <taxon>Acytosteliales</taxon>
        <taxon>Acytosteliaceae</taxon>
        <taxon>Heterostelium</taxon>
    </lineage>
</organism>
<gene>
    <name evidence="1" type="ORF">PPL_03082</name>
</gene>
<evidence type="ECO:0000313" key="1">
    <source>
        <dbReference type="EMBL" id="EFA84009.1"/>
    </source>
</evidence>
<accession>D3B3W1</accession>
<dbReference type="Proteomes" id="UP000001396">
    <property type="component" value="Unassembled WGS sequence"/>
</dbReference>
<evidence type="ECO:0008006" key="3">
    <source>
        <dbReference type="Google" id="ProtNLM"/>
    </source>
</evidence>
<comment type="caution">
    <text evidence="1">The sequence shown here is derived from an EMBL/GenBank/DDBJ whole genome shotgun (WGS) entry which is preliminary data.</text>
</comment>